<protein>
    <submittedName>
        <fullName evidence="3">Uncharacterized protein</fullName>
    </submittedName>
</protein>
<dbReference type="EMBL" id="JALDAY010000015">
    <property type="protein sequence ID" value="MCI3277557.1"/>
    <property type="molecule type" value="Genomic_DNA"/>
</dbReference>
<comment type="caution">
    <text evidence="3">The sequence shown here is derived from an EMBL/GenBank/DDBJ whole genome shotgun (WGS) entry which is preliminary data.</text>
</comment>
<feature type="transmembrane region" description="Helical" evidence="2">
    <location>
        <begin position="31"/>
        <end position="51"/>
    </location>
</feature>
<accession>A0ABS9YJX7</accession>
<sequence length="197" mass="21507">MAFRLAVASAAFSVAGGVLVGDGIWRHSWEAAVTGTGIMAAGAVGAVGAAMRYTLKAFDARTQAHADTQRRNDLAMQQREHDVGRREAAVDRQRTVAAIRIASYAASLDEARNANARLQSKVVELQQELDEVNDERNQLIVEELMLARQQFTSKGYGHLRVAGSDGTAAPTLGRSRARDVTQLMPEQERHLRRIDTP</sequence>
<organism evidence="3 4">
    <name type="scientific">Streptomyces cylindrosporus</name>
    <dbReference type="NCBI Taxonomy" id="2927583"/>
    <lineage>
        <taxon>Bacteria</taxon>
        <taxon>Bacillati</taxon>
        <taxon>Actinomycetota</taxon>
        <taxon>Actinomycetes</taxon>
        <taxon>Kitasatosporales</taxon>
        <taxon>Streptomycetaceae</taxon>
        <taxon>Streptomyces</taxon>
    </lineage>
</organism>
<feature type="coiled-coil region" evidence="1">
    <location>
        <begin position="101"/>
        <end position="142"/>
    </location>
</feature>
<keyword evidence="4" id="KW-1185">Reference proteome</keyword>
<evidence type="ECO:0000313" key="3">
    <source>
        <dbReference type="EMBL" id="MCI3277557.1"/>
    </source>
</evidence>
<keyword evidence="2" id="KW-0472">Membrane</keyword>
<proteinExistence type="predicted"/>
<name>A0ABS9YJX7_9ACTN</name>
<dbReference type="Proteomes" id="UP001165269">
    <property type="component" value="Unassembled WGS sequence"/>
</dbReference>
<keyword evidence="1" id="KW-0175">Coiled coil</keyword>
<reference evidence="3" key="1">
    <citation type="submission" date="2022-03" db="EMBL/GenBank/DDBJ databases">
        <title>Streptomyces 7R015 and 7R016 isolated from Barleria lupulina in Thailand.</title>
        <authorList>
            <person name="Kanchanasin P."/>
            <person name="Phongsopitanun W."/>
            <person name="Tanasupawat S."/>
        </authorList>
    </citation>
    <scope>NUCLEOTIDE SEQUENCE</scope>
    <source>
        <strain evidence="3">7R015</strain>
    </source>
</reference>
<dbReference type="RefSeq" id="WP_242775381.1">
    <property type="nucleotide sequence ID" value="NZ_JALDAY010000015.1"/>
</dbReference>
<keyword evidence="2" id="KW-0812">Transmembrane</keyword>
<evidence type="ECO:0000313" key="4">
    <source>
        <dbReference type="Proteomes" id="UP001165269"/>
    </source>
</evidence>
<gene>
    <name evidence="3" type="ORF">MQP27_41465</name>
</gene>
<keyword evidence="2" id="KW-1133">Transmembrane helix</keyword>
<evidence type="ECO:0000256" key="2">
    <source>
        <dbReference type="SAM" id="Phobius"/>
    </source>
</evidence>
<evidence type="ECO:0000256" key="1">
    <source>
        <dbReference type="SAM" id="Coils"/>
    </source>
</evidence>